<dbReference type="InterPro" id="IPR039420">
    <property type="entry name" value="WalR-like"/>
</dbReference>
<evidence type="ECO:0000256" key="2">
    <source>
        <dbReference type="ARBA" id="ARBA00022490"/>
    </source>
</evidence>
<dbReference type="GO" id="GO:0006355">
    <property type="term" value="P:regulation of DNA-templated transcription"/>
    <property type="evidence" value="ECO:0007669"/>
    <property type="project" value="InterPro"/>
</dbReference>
<keyword evidence="8 16" id="KW-0238">DNA-binding</keyword>
<dbReference type="FunFam" id="3.40.50.2300:FF:000001">
    <property type="entry name" value="DNA-binding response regulator PhoB"/>
    <property type="match status" value="1"/>
</dbReference>
<feature type="DNA-binding region" description="OmpR/PhoB-type" evidence="16">
    <location>
        <begin position="125"/>
        <end position="222"/>
    </location>
</feature>
<evidence type="ECO:0000256" key="1">
    <source>
        <dbReference type="ARBA" id="ARBA00004496"/>
    </source>
</evidence>
<comment type="subcellular location">
    <subcellularLocation>
        <location evidence="1">Cytoplasm</location>
    </subcellularLocation>
</comment>
<keyword evidence="12" id="KW-0961">Cell wall biogenesis/degradation</keyword>
<reference evidence="19" key="1">
    <citation type="submission" date="2023-03" db="EMBL/GenBank/DDBJ databases">
        <authorList>
            <person name="Shen W."/>
            <person name="Cai J."/>
        </authorList>
    </citation>
    <scope>NUCLEOTIDE SEQUENCE</scope>
    <source>
        <strain evidence="19">B226-2</strain>
    </source>
</reference>
<protein>
    <recommendedName>
        <fullName evidence="14">Heme response regulator HssR</fullName>
    </recommendedName>
</protein>
<dbReference type="GO" id="GO:0000156">
    <property type="term" value="F:phosphorelay response regulator activity"/>
    <property type="evidence" value="ECO:0007669"/>
    <property type="project" value="TreeGrafter"/>
</dbReference>
<keyword evidence="4 15" id="KW-0597">Phosphoprotein</keyword>
<evidence type="ECO:0000256" key="13">
    <source>
        <dbReference type="ARBA" id="ARBA00037471"/>
    </source>
</evidence>
<keyword evidence="3" id="KW-0678">Repressor</keyword>
<keyword evidence="2" id="KW-0963">Cytoplasm</keyword>
<dbReference type="GO" id="GO:0032993">
    <property type="term" value="C:protein-DNA complex"/>
    <property type="evidence" value="ECO:0007669"/>
    <property type="project" value="TreeGrafter"/>
</dbReference>
<dbReference type="PANTHER" id="PTHR48111:SF49">
    <property type="entry name" value="HEME RESPONSE REGULATOR HSSR"/>
    <property type="match status" value="1"/>
</dbReference>
<evidence type="ECO:0000259" key="17">
    <source>
        <dbReference type="PROSITE" id="PS50110"/>
    </source>
</evidence>
<proteinExistence type="predicted"/>
<dbReference type="GO" id="GO:0071555">
    <property type="term" value="P:cell wall organization"/>
    <property type="evidence" value="ECO:0007669"/>
    <property type="project" value="UniProtKB-KW"/>
</dbReference>
<feature type="domain" description="Response regulatory" evidence="17">
    <location>
        <begin position="3"/>
        <end position="117"/>
    </location>
</feature>
<evidence type="ECO:0000256" key="5">
    <source>
        <dbReference type="ARBA" id="ARBA00023012"/>
    </source>
</evidence>
<dbReference type="PROSITE" id="PS50110">
    <property type="entry name" value="RESPONSE_REGULATORY"/>
    <property type="match status" value="1"/>
</dbReference>
<dbReference type="Pfam" id="PF00486">
    <property type="entry name" value="Trans_reg_C"/>
    <property type="match status" value="1"/>
</dbReference>
<evidence type="ECO:0000256" key="4">
    <source>
        <dbReference type="ARBA" id="ARBA00022553"/>
    </source>
</evidence>
<dbReference type="Gene3D" id="3.40.50.2300">
    <property type="match status" value="1"/>
</dbReference>
<evidence type="ECO:0000256" key="15">
    <source>
        <dbReference type="PROSITE-ProRule" id="PRU00169"/>
    </source>
</evidence>
<keyword evidence="5" id="KW-0902">Two-component regulatory system</keyword>
<dbReference type="Pfam" id="PF00072">
    <property type="entry name" value="Response_reg"/>
    <property type="match status" value="1"/>
</dbReference>
<evidence type="ECO:0000256" key="7">
    <source>
        <dbReference type="ARBA" id="ARBA00023026"/>
    </source>
</evidence>
<evidence type="ECO:0000256" key="14">
    <source>
        <dbReference type="ARBA" id="ARBA00039976"/>
    </source>
</evidence>
<dbReference type="EMBL" id="JARQBJ010000004">
    <property type="protein sequence ID" value="MDT2810878.1"/>
    <property type="molecule type" value="Genomic_DNA"/>
</dbReference>
<evidence type="ECO:0000256" key="16">
    <source>
        <dbReference type="PROSITE-ProRule" id="PRU01091"/>
    </source>
</evidence>
<gene>
    <name evidence="19" type="ORF">P7H43_10285</name>
</gene>
<comment type="function">
    <text evidence="13">Member of the two-component regulatory system HssS/HssR involved in intracellular heme homeostasis and tempering of staphylococcal virulence. Phosphorylated HssR binds to a direct repeat sequence within hrtAB promoter and activates the expression of hrtAB, an efflux pump, in response to extracellular heme, hemin, hemoglobin or blood.</text>
</comment>
<name>A0AAW8U4M4_9ENTE</name>
<evidence type="ECO:0000313" key="19">
    <source>
        <dbReference type="EMBL" id="MDT2810878.1"/>
    </source>
</evidence>
<evidence type="ECO:0000256" key="11">
    <source>
        <dbReference type="ARBA" id="ARBA00023251"/>
    </source>
</evidence>
<evidence type="ECO:0000256" key="3">
    <source>
        <dbReference type="ARBA" id="ARBA00022491"/>
    </source>
</evidence>
<dbReference type="SMART" id="SM00448">
    <property type="entry name" value="REC"/>
    <property type="match status" value="1"/>
</dbReference>
<dbReference type="AlphaFoldDB" id="A0AAW8U4M4"/>
<dbReference type="InterPro" id="IPR001867">
    <property type="entry name" value="OmpR/PhoB-type_DNA-bd"/>
</dbReference>
<keyword evidence="10" id="KW-0804">Transcription</keyword>
<dbReference type="InterPro" id="IPR011006">
    <property type="entry name" value="CheY-like_superfamily"/>
</dbReference>
<feature type="modified residue" description="4-aspartylphosphate" evidence="15">
    <location>
        <position position="52"/>
    </location>
</feature>
<evidence type="ECO:0000256" key="10">
    <source>
        <dbReference type="ARBA" id="ARBA00023163"/>
    </source>
</evidence>
<evidence type="ECO:0000256" key="8">
    <source>
        <dbReference type="ARBA" id="ARBA00023125"/>
    </source>
</evidence>
<dbReference type="Proteomes" id="UP001256711">
    <property type="component" value="Unassembled WGS sequence"/>
</dbReference>
<dbReference type="Gene3D" id="1.10.10.10">
    <property type="entry name" value="Winged helix-like DNA-binding domain superfamily/Winged helix DNA-binding domain"/>
    <property type="match status" value="1"/>
</dbReference>
<evidence type="ECO:0000256" key="9">
    <source>
        <dbReference type="ARBA" id="ARBA00023159"/>
    </source>
</evidence>
<dbReference type="SUPFAM" id="SSF52172">
    <property type="entry name" value="CheY-like"/>
    <property type="match status" value="1"/>
</dbReference>
<keyword evidence="7" id="KW-0843">Virulence</keyword>
<dbReference type="GO" id="GO:0046677">
    <property type="term" value="P:response to antibiotic"/>
    <property type="evidence" value="ECO:0007669"/>
    <property type="project" value="UniProtKB-KW"/>
</dbReference>
<dbReference type="InterPro" id="IPR001789">
    <property type="entry name" value="Sig_transdc_resp-reg_receiver"/>
</dbReference>
<keyword evidence="6" id="KW-0805">Transcription regulation</keyword>
<dbReference type="GO" id="GO:0000976">
    <property type="term" value="F:transcription cis-regulatory region binding"/>
    <property type="evidence" value="ECO:0007669"/>
    <property type="project" value="TreeGrafter"/>
</dbReference>
<dbReference type="PANTHER" id="PTHR48111">
    <property type="entry name" value="REGULATOR OF RPOS"/>
    <property type="match status" value="1"/>
</dbReference>
<evidence type="ECO:0000256" key="12">
    <source>
        <dbReference type="ARBA" id="ARBA00023316"/>
    </source>
</evidence>
<keyword evidence="11" id="KW-0046">Antibiotic resistance</keyword>
<evidence type="ECO:0000256" key="6">
    <source>
        <dbReference type="ARBA" id="ARBA00023015"/>
    </source>
</evidence>
<dbReference type="SMART" id="SM00862">
    <property type="entry name" value="Trans_reg_C"/>
    <property type="match status" value="1"/>
</dbReference>
<dbReference type="PROSITE" id="PS51755">
    <property type="entry name" value="OMPR_PHOB"/>
    <property type="match status" value="1"/>
</dbReference>
<sequence>MNQILILEDEPNLAELYRQVLQKAGFQVFVAENGQSALDLLAQTHVDLIITDLMMPTMDGFTFTQNLREAGFDLPILVITAKDTFADKQKGFQLGIDDYMVKPINVQEMLWRVHALLRRAKISHETELVCGQTVLNSEMLTVTSATTCFELRNKEFQILYKLLSYPNKIFTRQQLMTELWGPDSDTEERTIDVHIRRLRQRTRDNEDFQILTIRGLGYKAVLTNED</sequence>
<evidence type="ECO:0000259" key="18">
    <source>
        <dbReference type="PROSITE" id="PS51755"/>
    </source>
</evidence>
<comment type="caution">
    <text evidence="19">The sequence shown here is derived from an EMBL/GenBank/DDBJ whole genome shotgun (WGS) entry which is preliminary data.</text>
</comment>
<feature type="domain" description="OmpR/PhoB-type" evidence="18">
    <location>
        <begin position="125"/>
        <end position="222"/>
    </location>
</feature>
<dbReference type="GO" id="GO:0005829">
    <property type="term" value="C:cytosol"/>
    <property type="evidence" value="ECO:0007669"/>
    <property type="project" value="TreeGrafter"/>
</dbReference>
<dbReference type="CDD" id="cd00383">
    <property type="entry name" value="trans_reg_C"/>
    <property type="match status" value="1"/>
</dbReference>
<dbReference type="RefSeq" id="WP_161999439.1">
    <property type="nucleotide sequence ID" value="NZ_JARQBJ010000004.1"/>
</dbReference>
<dbReference type="CDD" id="cd17574">
    <property type="entry name" value="REC_OmpR"/>
    <property type="match status" value="1"/>
</dbReference>
<dbReference type="InterPro" id="IPR036388">
    <property type="entry name" value="WH-like_DNA-bd_sf"/>
</dbReference>
<evidence type="ECO:0000313" key="20">
    <source>
        <dbReference type="Proteomes" id="UP001256711"/>
    </source>
</evidence>
<organism evidence="19 20">
    <name type="scientific">Enterococcus asini</name>
    <dbReference type="NCBI Taxonomy" id="57732"/>
    <lineage>
        <taxon>Bacteria</taxon>
        <taxon>Bacillati</taxon>
        <taxon>Bacillota</taxon>
        <taxon>Bacilli</taxon>
        <taxon>Lactobacillales</taxon>
        <taxon>Enterococcaceae</taxon>
        <taxon>Enterococcus</taxon>
    </lineage>
</organism>
<keyword evidence="9" id="KW-0010">Activator</keyword>
<accession>A0AAW8U4M4</accession>